<dbReference type="AlphaFoldDB" id="K2RUY3"/>
<organism evidence="3 4">
    <name type="scientific">Methanobacterium formicicum (strain DSM 3637 / PP1)</name>
    <dbReference type="NCBI Taxonomy" id="1204725"/>
    <lineage>
        <taxon>Archaea</taxon>
        <taxon>Methanobacteriati</taxon>
        <taxon>Methanobacteriota</taxon>
        <taxon>Methanomada group</taxon>
        <taxon>Methanobacteria</taxon>
        <taxon>Methanobacteriales</taxon>
        <taxon>Methanobacteriaceae</taxon>
        <taxon>Methanobacterium</taxon>
    </lineage>
</organism>
<dbReference type="InterPro" id="IPR026870">
    <property type="entry name" value="Zinc_ribbon_dom"/>
</dbReference>
<protein>
    <recommendedName>
        <fullName evidence="2">Zinc-ribbon domain-containing protein</fullName>
    </recommendedName>
</protein>
<reference evidence="3 4" key="1">
    <citation type="journal article" date="2012" name="J. Bacteriol.">
        <title>Draft genome sequence of Methanobacterium formicicum DSM 3637, an archaebacterium isolated from the methane producer amoeba Pelomyxa palustris.</title>
        <authorList>
            <person name="Gutierrez G."/>
        </authorList>
    </citation>
    <scope>NUCLEOTIDE SEQUENCE [LARGE SCALE GENOMIC DNA]</scope>
    <source>
        <strain evidence="4">DSM 3637 / PP1</strain>
    </source>
</reference>
<name>K2RUY3_METFP</name>
<feature type="domain" description="Zinc-ribbon" evidence="2">
    <location>
        <begin position="49"/>
        <end position="69"/>
    </location>
</feature>
<proteinExistence type="predicted"/>
<dbReference type="Proteomes" id="UP000007360">
    <property type="component" value="Unassembled WGS sequence"/>
</dbReference>
<sequence>MGYLICDKCEGYYELQDGESPEDFDVCECGGRLKYAENLNSIKKEKLICPSCGVEIQNDTKFCGNCGKSIPIEAKKSSQKSSVTNQGVGILKELKKIKDKFLNSSFRTKIISTSSVFVLLILVFVILSGNTAATQYNDNNISFDYPKDWKIGYQNSGEIMFDYPSQISRAEIKSYPLDSDYLQMLKNDGFTKKTLNGYTYYEKRSTGGTKTLNTGIFVKDKNGWTIVIAGDKDQANNAFNMIINSFRIQ</sequence>
<keyword evidence="4" id="KW-1185">Reference proteome</keyword>
<keyword evidence="1" id="KW-1133">Transmembrane helix</keyword>
<dbReference type="RefSeq" id="WP_004029987.1">
    <property type="nucleotide sequence ID" value="NZ_AMPO01000002.1"/>
</dbReference>
<dbReference type="EMBL" id="AMPO01000002">
    <property type="protein sequence ID" value="EKF86595.1"/>
    <property type="molecule type" value="Genomic_DNA"/>
</dbReference>
<dbReference type="PATRIC" id="fig|1204725.3.peg.785"/>
<dbReference type="Pfam" id="PF13240">
    <property type="entry name" value="Zn_Ribbon_1"/>
    <property type="match status" value="1"/>
</dbReference>
<evidence type="ECO:0000313" key="3">
    <source>
        <dbReference type="EMBL" id="EKF86595.1"/>
    </source>
</evidence>
<evidence type="ECO:0000256" key="1">
    <source>
        <dbReference type="SAM" id="Phobius"/>
    </source>
</evidence>
<gene>
    <name evidence="3" type="ORF">A994_03903</name>
</gene>
<keyword evidence="1" id="KW-0472">Membrane</keyword>
<comment type="caution">
    <text evidence="3">The sequence shown here is derived from an EMBL/GenBank/DDBJ whole genome shotgun (WGS) entry which is preliminary data.</text>
</comment>
<evidence type="ECO:0000313" key="4">
    <source>
        <dbReference type="Proteomes" id="UP000007360"/>
    </source>
</evidence>
<evidence type="ECO:0000259" key="2">
    <source>
        <dbReference type="Pfam" id="PF13240"/>
    </source>
</evidence>
<accession>K2RUY3</accession>
<keyword evidence="1" id="KW-0812">Transmembrane</keyword>
<dbReference type="OrthoDB" id="70331at2157"/>
<feature type="transmembrane region" description="Helical" evidence="1">
    <location>
        <begin position="110"/>
        <end position="129"/>
    </location>
</feature>